<dbReference type="Pfam" id="PF04354">
    <property type="entry name" value="ZipA_C"/>
    <property type="match status" value="1"/>
</dbReference>
<gene>
    <name evidence="6" type="ORF">ICHIAU1_18830</name>
</gene>
<name>A0A7R6R2I4_9RHOO</name>
<dbReference type="GO" id="GO:0090529">
    <property type="term" value="P:cell septum assembly"/>
    <property type="evidence" value="ECO:0007669"/>
    <property type="project" value="InterPro"/>
</dbReference>
<keyword evidence="2 4" id="KW-0472">Membrane</keyword>
<feature type="domain" description="ZipA C-terminal FtsZ-binding" evidence="5">
    <location>
        <begin position="266"/>
        <end position="320"/>
    </location>
</feature>
<comment type="function">
    <text evidence="1">Essential cell division protein that stabilizes the FtsZ protofilaments by cross-linking them and that serves as a cytoplasmic membrane anchor for the Z ring. Also required for the recruitment to the septal ring of downstream cell division proteins.</text>
</comment>
<dbReference type="RefSeq" id="WP_162049699.1">
    <property type="nucleotide sequence ID" value="NZ_AP022345.1"/>
</dbReference>
<dbReference type="GO" id="GO:0005886">
    <property type="term" value="C:plasma membrane"/>
    <property type="evidence" value="ECO:0007669"/>
    <property type="project" value="UniProtKB-SubCell"/>
</dbReference>
<evidence type="ECO:0000256" key="4">
    <source>
        <dbReference type="SAM" id="Phobius"/>
    </source>
</evidence>
<keyword evidence="4" id="KW-1133">Transmembrane helix</keyword>
<feature type="transmembrane region" description="Helical" evidence="4">
    <location>
        <begin position="6"/>
        <end position="25"/>
    </location>
</feature>
<dbReference type="InterPro" id="IPR007449">
    <property type="entry name" value="ZipA_FtsZ-bd_C"/>
</dbReference>
<proteinExistence type="inferred from homology"/>
<dbReference type="AlphaFoldDB" id="A0A7R6R2I4"/>
<keyword evidence="7" id="KW-1185">Reference proteome</keyword>
<dbReference type="OrthoDB" id="8521018at2"/>
<dbReference type="Proteomes" id="UP000463961">
    <property type="component" value="Chromosome"/>
</dbReference>
<keyword evidence="2" id="KW-1003">Cell membrane</keyword>
<protein>
    <recommendedName>
        <fullName evidence="1">Cell division protein ZipA</fullName>
    </recommendedName>
</protein>
<keyword evidence="1" id="KW-0132">Cell division</keyword>
<keyword evidence="1" id="KW-0131">Cell cycle</keyword>
<comment type="similarity">
    <text evidence="1">Belongs to the ZipA family.</text>
</comment>
<evidence type="ECO:0000259" key="5">
    <source>
        <dbReference type="Pfam" id="PF04354"/>
    </source>
</evidence>
<evidence type="ECO:0000313" key="7">
    <source>
        <dbReference type="Proteomes" id="UP000463961"/>
    </source>
</evidence>
<evidence type="ECO:0000313" key="6">
    <source>
        <dbReference type="EMBL" id="BBU69600.1"/>
    </source>
</evidence>
<accession>A0A7R6R2I4</accession>
<dbReference type="EMBL" id="AP022345">
    <property type="protein sequence ID" value="BBU69600.1"/>
    <property type="molecule type" value="Genomic_DNA"/>
</dbReference>
<feature type="region of interest" description="Disordered" evidence="3">
    <location>
        <begin position="33"/>
        <end position="79"/>
    </location>
</feature>
<evidence type="ECO:0000256" key="2">
    <source>
        <dbReference type="RuleBase" id="RU003613"/>
    </source>
</evidence>
<reference evidence="7" key="1">
    <citation type="submission" date="2020-01" db="EMBL/GenBank/DDBJ databases">
        <title>Phosphoaccumulans saitamaens gen. nov., sp. nov., a polyphosphate accumulating bacterium isolated from surface river water.</title>
        <authorList>
            <person name="Watanabe K."/>
            <person name="Suda W."/>
        </authorList>
    </citation>
    <scope>NUCLEOTIDE SEQUENCE [LARGE SCALE GENOMIC DNA]</scope>
    <source>
        <strain evidence="7">ICHIAU1</strain>
    </source>
</reference>
<organism evidence="6 7">
    <name type="scientific">Fluviibacter phosphoraccumulans</name>
    <dbReference type="NCBI Taxonomy" id="1751046"/>
    <lineage>
        <taxon>Bacteria</taxon>
        <taxon>Pseudomonadati</taxon>
        <taxon>Pseudomonadota</taxon>
        <taxon>Betaproteobacteria</taxon>
        <taxon>Rhodocyclales</taxon>
        <taxon>Fluviibacteraceae</taxon>
        <taxon>Fluviibacter</taxon>
    </lineage>
</organism>
<dbReference type="InterPro" id="IPR036765">
    <property type="entry name" value="ZipA_FtsZ-bd_C_sf"/>
</dbReference>
<dbReference type="Gene3D" id="3.30.1400.10">
    <property type="entry name" value="ZipA, C-terminal FtsZ-binding domain"/>
    <property type="match status" value="1"/>
</dbReference>
<comment type="subcellular location">
    <subcellularLocation>
        <location evidence="2">Cell inner membrane</location>
        <topology evidence="2">Single-pass type I membrane protein</topology>
    </subcellularLocation>
</comment>
<dbReference type="SUPFAM" id="SSF64383">
    <property type="entry name" value="Cell-division protein ZipA, C-terminal domain"/>
    <property type="match status" value="1"/>
</dbReference>
<evidence type="ECO:0000256" key="3">
    <source>
        <dbReference type="SAM" id="MobiDB-lite"/>
    </source>
</evidence>
<sequence length="351" mass="38582">MNELQLSLLGLGLFAIVLVVVYNRWLERKYRQKNAPEPSDEPLTTTDDTAGGRQEPSWDHAEASMDSTMADAQPVEPALSETQAVTNLEPLPALTEVESWVDAIATLRFYEPRTAGSIRETLNQMGAERFERVEFYAGDAWHRAEALPADALVSNLRGRLQLASRLGPVNPDTLHQWIRSLESLAQMLSAGLSVESESTLLDRATNLDAFCVRVDTLISLNLKSRQEPATAFEKLSREAGRFGLTGEFPNYARVGLLGQVDFQVQADPNTSLVSLILDFPHVLGPDTVVVEMLDLARTLANELDADIVDDAGRTMSDEGMGLLVHQVIRLNAMLQAQGIEPGSALARRLFS</sequence>
<keyword evidence="2" id="KW-0997">Cell inner membrane</keyword>
<keyword evidence="2 4" id="KW-0812">Transmembrane</keyword>
<evidence type="ECO:0000256" key="1">
    <source>
        <dbReference type="RuleBase" id="RU003612"/>
    </source>
</evidence>